<dbReference type="Gene3D" id="1.10.10.10">
    <property type="entry name" value="Winged helix-like DNA-binding domain superfamily/Winged helix DNA-binding domain"/>
    <property type="match status" value="1"/>
</dbReference>
<evidence type="ECO:0000313" key="9">
    <source>
        <dbReference type="Proteomes" id="UP000191554"/>
    </source>
</evidence>
<reference evidence="8 9" key="1">
    <citation type="submission" date="2017-03" db="EMBL/GenBank/DDBJ databases">
        <title>Genome sequence of Clostridium hungatei DSM 14427.</title>
        <authorList>
            <person name="Poehlein A."/>
            <person name="Daniel R."/>
        </authorList>
    </citation>
    <scope>NUCLEOTIDE SEQUENCE [LARGE SCALE GENOMIC DNA]</scope>
    <source>
        <strain evidence="8 9">DSM 14427</strain>
    </source>
</reference>
<dbReference type="NCBIfam" id="TIGR02937">
    <property type="entry name" value="sigma70-ECF"/>
    <property type="match status" value="1"/>
</dbReference>
<evidence type="ECO:0000256" key="5">
    <source>
        <dbReference type="ARBA" id="ARBA00023163"/>
    </source>
</evidence>
<dbReference type="PANTHER" id="PTHR43133">
    <property type="entry name" value="RNA POLYMERASE ECF-TYPE SIGMA FACTO"/>
    <property type="match status" value="1"/>
</dbReference>
<dbReference type="OrthoDB" id="9784984at2"/>
<dbReference type="Pfam" id="PF04542">
    <property type="entry name" value="Sigma70_r2"/>
    <property type="match status" value="1"/>
</dbReference>
<proteinExistence type="inferred from homology"/>
<evidence type="ECO:0000259" key="6">
    <source>
        <dbReference type="Pfam" id="PF04542"/>
    </source>
</evidence>
<dbReference type="GO" id="GO:0016987">
    <property type="term" value="F:sigma factor activity"/>
    <property type="evidence" value="ECO:0007669"/>
    <property type="project" value="UniProtKB-KW"/>
</dbReference>
<evidence type="ECO:0000259" key="7">
    <source>
        <dbReference type="Pfam" id="PF08281"/>
    </source>
</evidence>
<keyword evidence="2" id="KW-0805">Transcription regulation</keyword>
<protein>
    <submittedName>
        <fullName evidence="8">ECF RNA polymerase sigma factor SigW</fullName>
    </submittedName>
</protein>
<organism evidence="8 9">
    <name type="scientific">Ruminiclostridium hungatei</name>
    <name type="common">Clostridium hungatei</name>
    <dbReference type="NCBI Taxonomy" id="48256"/>
    <lineage>
        <taxon>Bacteria</taxon>
        <taxon>Bacillati</taxon>
        <taxon>Bacillota</taxon>
        <taxon>Clostridia</taxon>
        <taxon>Eubacteriales</taxon>
        <taxon>Oscillospiraceae</taxon>
        <taxon>Ruminiclostridium</taxon>
    </lineage>
</organism>
<dbReference type="InterPro" id="IPR013324">
    <property type="entry name" value="RNA_pol_sigma_r3/r4-like"/>
</dbReference>
<dbReference type="InterPro" id="IPR013249">
    <property type="entry name" value="RNA_pol_sigma70_r4_t2"/>
</dbReference>
<gene>
    <name evidence="8" type="primary">sigW_2</name>
    <name evidence="8" type="ORF">CLHUN_16140</name>
</gene>
<comment type="caution">
    <text evidence="8">The sequence shown here is derived from an EMBL/GenBank/DDBJ whole genome shotgun (WGS) entry which is preliminary data.</text>
</comment>
<dbReference type="InterPro" id="IPR007627">
    <property type="entry name" value="RNA_pol_sigma70_r2"/>
</dbReference>
<dbReference type="RefSeq" id="WP_080064055.1">
    <property type="nucleotide sequence ID" value="NZ_MZGX01000008.1"/>
</dbReference>
<dbReference type="Gene3D" id="1.10.1740.10">
    <property type="match status" value="1"/>
</dbReference>
<dbReference type="GO" id="GO:0003677">
    <property type="term" value="F:DNA binding"/>
    <property type="evidence" value="ECO:0007669"/>
    <property type="project" value="UniProtKB-KW"/>
</dbReference>
<evidence type="ECO:0000256" key="2">
    <source>
        <dbReference type="ARBA" id="ARBA00023015"/>
    </source>
</evidence>
<feature type="domain" description="RNA polymerase sigma factor 70 region 4 type 2" evidence="7">
    <location>
        <begin position="130"/>
        <end position="181"/>
    </location>
</feature>
<keyword evidence="3" id="KW-0731">Sigma factor</keyword>
<dbReference type="STRING" id="48256.CLHUN_16140"/>
<dbReference type="Proteomes" id="UP000191554">
    <property type="component" value="Unassembled WGS sequence"/>
</dbReference>
<evidence type="ECO:0000256" key="1">
    <source>
        <dbReference type="ARBA" id="ARBA00010641"/>
    </source>
</evidence>
<name>A0A1V4SL88_RUMHU</name>
<comment type="similarity">
    <text evidence="1">Belongs to the sigma-70 factor family. ECF subfamily.</text>
</comment>
<dbReference type="Pfam" id="PF08281">
    <property type="entry name" value="Sigma70_r4_2"/>
    <property type="match status" value="1"/>
</dbReference>
<dbReference type="EMBL" id="MZGX01000008">
    <property type="protein sequence ID" value="OPX44620.1"/>
    <property type="molecule type" value="Genomic_DNA"/>
</dbReference>
<dbReference type="AlphaFoldDB" id="A0A1V4SL88"/>
<keyword evidence="9" id="KW-1185">Reference proteome</keyword>
<dbReference type="CDD" id="cd06171">
    <property type="entry name" value="Sigma70_r4"/>
    <property type="match status" value="1"/>
</dbReference>
<dbReference type="InterPro" id="IPR014284">
    <property type="entry name" value="RNA_pol_sigma-70_dom"/>
</dbReference>
<evidence type="ECO:0000313" key="8">
    <source>
        <dbReference type="EMBL" id="OPX44620.1"/>
    </source>
</evidence>
<dbReference type="InterPro" id="IPR036388">
    <property type="entry name" value="WH-like_DNA-bd_sf"/>
</dbReference>
<dbReference type="InterPro" id="IPR039425">
    <property type="entry name" value="RNA_pol_sigma-70-like"/>
</dbReference>
<dbReference type="GO" id="GO:0006352">
    <property type="term" value="P:DNA-templated transcription initiation"/>
    <property type="evidence" value="ECO:0007669"/>
    <property type="project" value="InterPro"/>
</dbReference>
<dbReference type="SUPFAM" id="SSF88946">
    <property type="entry name" value="Sigma2 domain of RNA polymerase sigma factors"/>
    <property type="match status" value="1"/>
</dbReference>
<sequence length="198" mass="23033">MEYDNEKRLLTKARQGDVQAFEELSEEHYAKVYNICYRMLNNPDDAVEQAQEAFIKAFRYIKDFKGNCSFSTWLYRIATNTCLDFIRKNKNKHNISIEQETYEDITIKDRLVSDLPGPEKIAETNAQKAAIKEAMAKMSEKNRIIIVLRDFMGLSYEQVAETLETPVGTVKSRISRARAELRDLLCQGKEHLFTDYVK</sequence>
<keyword evidence="5" id="KW-0804">Transcription</keyword>
<evidence type="ECO:0000256" key="3">
    <source>
        <dbReference type="ARBA" id="ARBA00023082"/>
    </source>
</evidence>
<feature type="domain" description="RNA polymerase sigma-70 region 2" evidence="6">
    <location>
        <begin position="26"/>
        <end position="90"/>
    </location>
</feature>
<dbReference type="InterPro" id="IPR013325">
    <property type="entry name" value="RNA_pol_sigma_r2"/>
</dbReference>
<evidence type="ECO:0000256" key="4">
    <source>
        <dbReference type="ARBA" id="ARBA00023125"/>
    </source>
</evidence>
<dbReference type="SUPFAM" id="SSF88659">
    <property type="entry name" value="Sigma3 and sigma4 domains of RNA polymerase sigma factors"/>
    <property type="match status" value="1"/>
</dbReference>
<accession>A0A1V4SL88</accession>
<dbReference type="PANTHER" id="PTHR43133:SF8">
    <property type="entry name" value="RNA POLYMERASE SIGMA FACTOR HI_1459-RELATED"/>
    <property type="match status" value="1"/>
</dbReference>
<keyword evidence="4" id="KW-0238">DNA-binding</keyword>